<dbReference type="InterPro" id="IPR036390">
    <property type="entry name" value="WH_DNA-bd_sf"/>
</dbReference>
<dbReference type="InterPro" id="IPR014710">
    <property type="entry name" value="RmlC-like_jellyroll"/>
</dbReference>
<dbReference type="RefSeq" id="WP_029742521.1">
    <property type="nucleotide sequence ID" value="NZ_CP098809.1"/>
</dbReference>
<sequence length="214" mass="23320">MHASTASIASSFGFNAAASLVGRSFARPRPVAFYDAETEIYAQGELAGALYRIEYGAVRIFRLLADGRRQVVAFHVAGETFGFEARAMHSFFAESIVPTGLTTVAIEETGHGTPELMALALESMVRAQEHLLVVGKQNALEKVAVFLVDLYERQGAEGTIDLPMTRTDIGDYLGLTIETVSRSFSKLRSMGVIRLKSARAVEVLSLTKLRMISE</sequence>
<dbReference type="CDD" id="cd00092">
    <property type="entry name" value="HTH_CRP"/>
    <property type="match status" value="1"/>
</dbReference>
<dbReference type="CDD" id="cd00038">
    <property type="entry name" value="CAP_ED"/>
    <property type="match status" value="1"/>
</dbReference>
<dbReference type="InterPro" id="IPR018335">
    <property type="entry name" value="Tscrpt_reg_HTH_Crp-type_CS"/>
</dbReference>
<evidence type="ECO:0000313" key="6">
    <source>
        <dbReference type="EMBL" id="USJ27752.1"/>
    </source>
</evidence>
<dbReference type="InterPro" id="IPR000595">
    <property type="entry name" value="cNMP-bd_dom"/>
</dbReference>
<feature type="domain" description="Cyclic nucleotide-binding" evidence="4">
    <location>
        <begin position="34"/>
        <end position="82"/>
    </location>
</feature>
<organism evidence="6 7">
    <name type="scientific">Ensifer adhaerens</name>
    <name type="common">Sinorhizobium morelense</name>
    <dbReference type="NCBI Taxonomy" id="106592"/>
    <lineage>
        <taxon>Bacteria</taxon>
        <taxon>Pseudomonadati</taxon>
        <taxon>Pseudomonadota</taxon>
        <taxon>Alphaproteobacteria</taxon>
        <taxon>Hyphomicrobiales</taxon>
        <taxon>Rhizobiaceae</taxon>
        <taxon>Sinorhizobium/Ensifer group</taxon>
        <taxon>Ensifer</taxon>
    </lineage>
</organism>
<dbReference type="Gene3D" id="1.10.10.10">
    <property type="entry name" value="Winged helix-like DNA-binding domain superfamily/Winged helix DNA-binding domain"/>
    <property type="match status" value="1"/>
</dbReference>
<reference evidence="6" key="1">
    <citation type="submission" date="2022-06" db="EMBL/GenBank/DDBJ databases">
        <title>Physiological and biochemical characterization and genomic elucidation of a strain of the genus Ensifer adhaerens M8 that combines arsenic oxidation and chromium reduction.</title>
        <authorList>
            <person name="Li X."/>
            <person name="Yu c."/>
        </authorList>
    </citation>
    <scope>NUCLEOTIDE SEQUENCE</scope>
    <source>
        <strain evidence="6">M8</strain>
        <plasmid evidence="6">pB</plasmid>
    </source>
</reference>
<evidence type="ECO:0000256" key="3">
    <source>
        <dbReference type="ARBA" id="ARBA00023163"/>
    </source>
</evidence>
<dbReference type="AlphaFoldDB" id="A0A9Q8YF38"/>
<dbReference type="PROSITE" id="PS00042">
    <property type="entry name" value="HTH_CRP_1"/>
    <property type="match status" value="1"/>
</dbReference>
<dbReference type="PRINTS" id="PR00034">
    <property type="entry name" value="HTHCRP"/>
</dbReference>
<evidence type="ECO:0000259" key="4">
    <source>
        <dbReference type="PROSITE" id="PS50042"/>
    </source>
</evidence>
<keyword evidence="6" id="KW-0614">Plasmid</keyword>
<dbReference type="EMBL" id="CP098809">
    <property type="protein sequence ID" value="USJ27752.1"/>
    <property type="molecule type" value="Genomic_DNA"/>
</dbReference>
<dbReference type="PROSITE" id="PS51063">
    <property type="entry name" value="HTH_CRP_2"/>
    <property type="match status" value="1"/>
</dbReference>
<dbReference type="InterPro" id="IPR036388">
    <property type="entry name" value="WH-like_DNA-bd_sf"/>
</dbReference>
<dbReference type="GO" id="GO:0003677">
    <property type="term" value="F:DNA binding"/>
    <property type="evidence" value="ECO:0007669"/>
    <property type="project" value="UniProtKB-KW"/>
</dbReference>
<dbReference type="SUPFAM" id="SSF46785">
    <property type="entry name" value="Winged helix' DNA-binding domain"/>
    <property type="match status" value="1"/>
</dbReference>
<dbReference type="Proteomes" id="UP001055460">
    <property type="component" value="Plasmid pB"/>
</dbReference>
<geneLocation type="plasmid" evidence="6 7">
    <name>pB</name>
</geneLocation>
<gene>
    <name evidence="6" type="ORF">NE863_28040</name>
</gene>
<dbReference type="Gene3D" id="2.60.120.10">
    <property type="entry name" value="Jelly Rolls"/>
    <property type="match status" value="1"/>
</dbReference>
<name>A0A9Q8YF38_ENSAD</name>
<feature type="domain" description="HTH crp-type" evidence="5">
    <location>
        <begin position="137"/>
        <end position="207"/>
    </location>
</feature>
<evidence type="ECO:0000259" key="5">
    <source>
        <dbReference type="PROSITE" id="PS51063"/>
    </source>
</evidence>
<accession>A0A9Q8YF38</accession>
<keyword evidence="1" id="KW-0805">Transcription regulation</keyword>
<dbReference type="SUPFAM" id="SSF51206">
    <property type="entry name" value="cAMP-binding domain-like"/>
    <property type="match status" value="1"/>
</dbReference>
<dbReference type="OrthoDB" id="667966at2"/>
<dbReference type="SMART" id="SM00419">
    <property type="entry name" value="HTH_CRP"/>
    <property type="match status" value="1"/>
</dbReference>
<dbReference type="Pfam" id="PF13545">
    <property type="entry name" value="HTH_Crp_2"/>
    <property type="match status" value="1"/>
</dbReference>
<evidence type="ECO:0000256" key="2">
    <source>
        <dbReference type="ARBA" id="ARBA00023125"/>
    </source>
</evidence>
<evidence type="ECO:0000313" key="7">
    <source>
        <dbReference type="Proteomes" id="UP001055460"/>
    </source>
</evidence>
<proteinExistence type="predicted"/>
<protein>
    <submittedName>
        <fullName evidence="6">Helix-turn-helix domain-containing protein</fullName>
    </submittedName>
</protein>
<keyword evidence="3" id="KW-0804">Transcription</keyword>
<dbReference type="PROSITE" id="PS50042">
    <property type="entry name" value="CNMP_BINDING_3"/>
    <property type="match status" value="1"/>
</dbReference>
<dbReference type="Pfam" id="PF00027">
    <property type="entry name" value="cNMP_binding"/>
    <property type="match status" value="1"/>
</dbReference>
<evidence type="ECO:0000256" key="1">
    <source>
        <dbReference type="ARBA" id="ARBA00023015"/>
    </source>
</evidence>
<dbReference type="SMART" id="SM00100">
    <property type="entry name" value="cNMP"/>
    <property type="match status" value="1"/>
</dbReference>
<dbReference type="InterPro" id="IPR018490">
    <property type="entry name" value="cNMP-bd_dom_sf"/>
</dbReference>
<dbReference type="InterPro" id="IPR012318">
    <property type="entry name" value="HTH_CRP"/>
</dbReference>
<keyword evidence="2" id="KW-0238">DNA-binding</keyword>
<dbReference type="GO" id="GO:0003700">
    <property type="term" value="F:DNA-binding transcription factor activity"/>
    <property type="evidence" value="ECO:0007669"/>
    <property type="project" value="InterPro"/>
</dbReference>